<organism evidence="3 4">
    <name type="scientific">Saprolegnia parasitica (strain CBS 223.65)</name>
    <dbReference type="NCBI Taxonomy" id="695850"/>
    <lineage>
        <taxon>Eukaryota</taxon>
        <taxon>Sar</taxon>
        <taxon>Stramenopiles</taxon>
        <taxon>Oomycota</taxon>
        <taxon>Saprolegniomycetes</taxon>
        <taxon>Saprolegniales</taxon>
        <taxon>Saprolegniaceae</taxon>
        <taxon>Saprolegnia</taxon>
    </lineage>
</organism>
<protein>
    <recommendedName>
        <fullName evidence="5">Isopenicillin N synthase-like Fe(2+) 2OG dioxygenase domain-containing protein</fullName>
    </recommendedName>
</protein>
<dbReference type="KEGG" id="spar:SPRG_07749"/>
<feature type="signal peptide" evidence="2">
    <location>
        <begin position="1"/>
        <end position="15"/>
    </location>
</feature>
<accession>A0A067C948</accession>
<feature type="compositionally biased region" description="Basic residues" evidence="1">
    <location>
        <begin position="411"/>
        <end position="421"/>
    </location>
</feature>
<evidence type="ECO:0000256" key="2">
    <source>
        <dbReference type="SAM" id="SignalP"/>
    </source>
</evidence>
<dbReference type="OrthoDB" id="65473at2759"/>
<dbReference type="EMBL" id="KK583219">
    <property type="protein sequence ID" value="KDO27038.1"/>
    <property type="molecule type" value="Genomic_DNA"/>
</dbReference>
<feature type="region of interest" description="Disordered" evidence="1">
    <location>
        <begin position="407"/>
        <end position="510"/>
    </location>
</feature>
<evidence type="ECO:0000313" key="3">
    <source>
        <dbReference type="EMBL" id="KDO27038.1"/>
    </source>
</evidence>
<dbReference type="PANTHER" id="PTHR40855">
    <property type="entry name" value="DIOX_N DOMAIN-CONTAINING PROTEIN"/>
    <property type="match status" value="1"/>
</dbReference>
<dbReference type="GeneID" id="24130001"/>
<name>A0A067C948_SAPPC</name>
<proteinExistence type="predicted"/>
<dbReference type="Gene3D" id="2.60.120.330">
    <property type="entry name" value="B-lactam Antibiotic, Isopenicillin N Synthase, Chain"/>
    <property type="match status" value="1"/>
</dbReference>
<feature type="chain" id="PRO_5012045489" description="Isopenicillin N synthase-like Fe(2+) 2OG dioxygenase domain-containing protein" evidence="2">
    <location>
        <begin position="16"/>
        <end position="510"/>
    </location>
</feature>
<reference evidence="3 4" key="1">
    <citation type="journal article" date="2013" name="PLoS Genet.">
        <title>Distinctive expansion of potential virulence genes in the genome of the oomycete fish pathogen Saprolegnia parasitica.</title>
        <authorList>
            <person name="Jiang R.H."/>
            <person name="de Bruijn I."/>
            <person name="Haas B.J."/>
            <person name="Belmonte R."/>
            <person name="Lobach L."/>
            <person name="Christie J."/>
            <person name="van den Ackerveken G."/>
            <person name="Bottin A."/>
            <person name="Bulone V."/>
            <person name="Diaz-Moreno S.M."/>
            <person name="Dumas B."/>
            <person name="Fan L."/>
            <person name="Gaulin E."/>
            <person name="Govers F."/>
            <person name="Grenville-Briggs L.J."/>
            <person name="Horner N.R."/>
            <person name="Levin J.Z."/>
            <person name="Mammella M."/>
            <person name="Meijer H.J."/>
            <person name="Morris P."/>
            <person name="Nusbaum C."/>
            <person name="Oome S."/>
            <person name="Phillips A.J."/>
            <person name="van Rooyen D."/>
            <person name="Rzeszutek E."/>
            <person name="Saraiva M."/>
            <person name="Secombes C.J."/>
            <person name="Seidl M.F."/>
            <person name="Snel B."/>
            <person name="Stassen J.H."/>
            <person name="Sykes S."/>
            <person name="Tripathy S."/>
            <person name="van den Berg H."/>
            <person name="Vega-Arreguin J.C."/>
            <person name="Wawra S."/>
            <person name="Young S.K."/>
            <person name="Zeng Q."/>
            <person name="Dieguez-Uribeondo J."/>
            <person name="Russ C."/>
            <person name="Tyler B.M."/>
            <person name="van West P."/>
        </authorList>
    </citation>
    <scope>NUCLEOTIDE SEQUENCE [LARGE SCALE GENOMIC DNA]</scope>
    <source>
        <strain evidence="3 4">CBS 223.65</strain>
    </source>
</reference>
<sequence length="510" mass="54782">MRGFVAAWTVAAVVASEYPSYTLPSVDINAPSGLVTLLQANGIAAIRNVPQFASTRQAYMASAAACLSSPAPLADRLYKQLRDLTEKQTFSTSVQDGVPSALRAQCPTYAAAYDAYSALLDTTARTVALALDANATAAATPLASIVADGKHLDHFHGYANPSTNQTTISTDDDLSLEMHTDNGLFLLTSAPLFYDRRPDGSVVAIPDPNPDAGLVIELAAEHNRRVRPVLRDDELVIMVGQGLRDWGNFGHAFPAVLHGMVMPRNAPSSVLRGFSGRMLLLQGHVKMANTGMTFDAYGQSIARHLRNEDGGIASLACPVGRSLLAMDGACTVGIWAPGPSCSKTKDECMFQCNNEHTADDCKTEKCCVKQSEQQGIDCWMVCTLPFASDVCAVAECVGQALTLRRQAPSRARNRNRNRNRNLVRACSLSRAPSPTRNLSRAHSHNRAPSPAHNLCPARHNRAPSPAHNLSPARSHNRAPSPAHSLSPTRSLNRARSPSRAHSLSLTRNPS</sequence>
<dbReference type="PANTHER" id="PTHR40855:SF1">
    <property type="entry name" value="CLAVAMINATE SYNTHASE-LIKE PROTEIN"/>
    <property type="match status" value="1"/>
</dbReference>
<evidence type="ECO:0008006" key="5">
    <source>
        <dbReference type="Google" id="ProtNLM"/>
    </source>
</evidence>
<keyword evidence="4" id="KW-1185">Reference proteome</keyword>
<dbReference type="Proteomes" id="UP000030745">
    <property type="component" value="Unassembled WGS sequence"/>
</dbReference>
<evidence type="ECO:0000313" key="4">
    <source>
        <dbReference type="Proteomes" id="UP000030745"/>
    </source>
</evidence>
<keyword evidence="2" id="KW-0732">Signal</keyword>
<evidence type="ECO:0000256" key="1">
    <source>
        <dbReference type="SAM" id="MobiDB-lite"/>
    </source>
</evidence>
<dbReference type="STRING" id="695850.A0A067C948"/>
<dbReference type="RefSeq" id="XP_012202133.1">
    <property type="nucleotide sequence ID" value="XM_012346743.1"/>
</dbReference>
<dbReference type="OMA" id="HSATSCW"/>
<dbReference type="InterPro" id="IPR027443">
    <property type="entry name" value="IPNS-like_sf"/>
</dbReference>
<dbReference type="VEuPathDB" id="FungiDB:SPRG_07749"/>
<feature type="compositionally biased region" description="Polar residues" evidence="1">
    <location>
        <begin position="483"/>
        <end position="510"/>
    </location>
</feature>
<dbReference type="AlphaFoldDB" id="A0A067C948"/>
<gene>
    <name evidence="3" type="ORF">SPRG_07749</name>
</gene>